<evidence type="ECO:0000256" key="1">
    <source>
        <dbReference type="ARBA" id="ARBA00009861"/>
    </source>
</evidence>
<dbReference type="Proteomes" id="UP001153555">
    <property type="component" value="Unassembled WGS sequence"/>
</dbReference>
<keyword evidence="3" id="KW-1185">Reference proteome</keyword>
<dbReference type="EMBL" id="CACSLK010027773">
    <property type="protein sequence ID" value="CAA0829067.1"/>
    <property type="molecule type" value="Genomic_DNA"/>
</dbReference>
<dbReference type="InterPro" id="IPR050317">
    <property type="entry name" value="Plant_Fungal_Acyltransferase"/>
</dbReference>
<reference evidence="2" key="1">
    <citation type="submission" date="2019-12" db="EMBL/GenBank/DDBJ databases">
        <authorList>
            <person name="Scholes J."/>
        </authorList>
    </citation>
    <scope>NUCLEOTIDE SEQUENCE</scope>
</reference>
<dbReference type="AlphaFoldDB" id="A0A9N7NEC1"/>
<dbReference type="GO" id="GO:0016747">
    <property type="term" value="F:acyltransferase activity, transferring groups other than amino-acyl groups"/>
    <property type="evidence" value="ECO:0007669"/>
    <property type="project" value="TreeGrafter"/>
</dbReference>
<gene>
    <name evidence="2" type="ORF">SHERM_24659</name>
</gene>
<accession>A0A9N7NEC1</accession>
<dbReference type="Gene3D" id="3.30.559.10">
    <property type="entry name" value="Chloramphenicol acetyltransferase-like domain"/>
    <property type="match status" value="2"/>
</dbReference>
<proteinExistence type="inferred from homology"/>
<protein>
    <submittedName>
        <fullName evidence="2">HXXXD-type acyl-transferase family protein</fullName>
    </submittedName>
</protein>
<name>A0A9N7NEC1_STRHE</name>
<dbReference type="InterPro" id="IPR023213">
    <property type="entry name" value="CAT-like_dom_sf"/>
</dbReference>
<dbReference type="OrthoDB" id="671439at2759"/>
<dbReference type="PANTHER" id="PTHR31642:SF50">
    <property type="entry name" value="F21B7.2"/>
    <property type="match status" value="1"/>
</dbReference>
<comment type="similarity">
    <text evidence="1">Belongs to the plant acyltransferase family.</text>
</comment>
<sequence>MARRVQELHFPKLDIPIRVHKTELVLPDSDNVIPPHNGQDCLYLSNLDDMVGVRAFTPTIYFYESKDRDEKPIFQTLKDALGKVLVPYYPFSGRLREAKRGKLEVFFGPDQGALLVEASSDIVLADLGDLSVPNPAWIKLIHTFPGEEPYKVVDMPLIIAQVTRFMCGGFSLGLRMCHCMCDGFGAMQFLSAWASTAKAGSLVLNPKPCWDREFFLPRDPPKIEFPHIEFKKIENGSNLIQRLFQGKLVQKCYKISSEYQAHLKALAQEGGKFKFPCTTFDAMAAHVWRSWVKALDVRPLGCRLRLTFSVNARAKLRNPPLKDGFYGNALCVACAVSTVDGLTGGPLMGPAYLVHEARMAVSEDYVRSTVDYIDRHRPERLEFDGKLTVTQWTRFSIYELADFGWGKPVYAGPIDLTPTPQVCLFLPGVGEGEFGGGAMVLCICLPESACRRFGELLMNESRA</sequence>
<dbReference type="PANTHER" id="PTHR31642">
    <property type="entry name" value="TRICHOTHECENE 3-O-ACETYLTRANSFERASE"/>
    <property type="match status" value="1"/>
</dbReference>
<evidence type="ECO:0000313" key="3">
    <source>
        <dbReference type="Proteomes" id="UP001153555"/>
    </source>
</evidence>
<dbReference type="Pfam" id="PF02458">
    <property type="entry name" value="Transferase"/>
    <property type="match status" value="1"/>
</dbReference>
<evidence type="ECO:0000313" key="2">
    <source>
        <dbReference type="EMBL" id="CAA0829067.1"/>
    </source>
</evidence>
<organism evidence="2 3">
    <name type="scientific">Striga hermonthica</name>
    <name type="common">Purple witchweed</name>
    <name type="synonym">Buchnera hermonthica</name>
    <dbReference type="NCBI Taxonomy" id="68872"/>
    <lineage>
        <taxon>Eukaryota</taxon>
        <taxon>Viridiplantae</taxon>
        <taxon>Streptophyta</taxon>
        <taxon>Embryophyta</taxon>
        <taxon>Tracheophyta</taxon>
        <taxon>Spermatophyta</taxon>
        <taxon>Magnoliopsida</taxon>
        <taxon>eudicotyledons</taxon>
        <taxon>Gunneridae</taxon>
        <taxon>Pentapetalae</taxon>
        <taxon>asterids</taxon>
        <taxon>lamiids</taxon>
        <taxon>Lamiales</taxon>
        <taxon>Orobanchaceae</taxon>
        <taxon>Buchnereae</taxon>
        <taxon>Striga</taxon>
    </lineage>
</organism>
<comment type="caution">
    <text evidence="2">The sequence shown here is derived from an EMBL/GenBank/DDBJ whole genome shotgun (WGS) entry which is preliminary data.</text>
</comment>